<feature type="compositionally biased region" description="Polar residues" evidence="1">
    <location>
        <begin position="1482"/>
        <end position="1494"/>
    </location>
</feature>
<feature type="region of interest" description="Disordered" evidence="1">
    <location>
        <begin position="1039"/>
        <end position="1078"/>
    </location>
</feature>
<feature type="compositionally biased region" description="Low complexity" evidence="1">
    <location>
        <begin position="1255"/>
        <end position="1273"/>
    </location>
</feature>
<feature type="compositionally biased region" description="Low complexity" evidence="1">
    <location>
        <begin position="1392"/>
        <end position="1401"/>
    </location>
</feature>
<feature type="compositionally biased region" description="Low complexity" evidence="1">
    <location>
        <begin position="90"/>
        <end position="102"/>
    </location>
</feature>
<feature type="compositionally biased region" description="Basic and acidic residues" evidence="1">
    <location>
        <begin position="455"/>
        <end position="467"/>
    </location>
</feature>
<feature type="region of interest" description="Disordered" evidence="1">
    <location>
        <begin position="1135"/>
        <end position="1541"/>
    </location>
</feature>
<feature type="compositionally biased region" description="Basic and acidic residues" evidence="1">
    <location>
        <begin position="509"/>
        <end position="526"/>
    </location>
</feature>
<feature type="compositionally biased region" description="Low complexity" evidence="1">
    <location>
        <begin position="1510"/>
        <end position="1533"/>
    </location>
</feature>
<dbReference type="VEuPathDB" id="ToxoDB:TGFOU_220585"/>
<feature type="compositionally biased region" description="Low complexity" evidence="1">
    <location>
        <begin position="120"/>
        <end position="136"/>
    </location>
</feature>
<comment type="caution">
    <text evidence="2">The sequence shown here is derived from an EMBL/GenBank/DDBJ whole genome shotgun (WGS) entry which is preliminary data.</text>
</comment>
<proteinExistence type="predicted"/>
<dbReference type="SMR" id="A0A086JT77"/>
<feature type="compositionally biased region" description="Basic and acidic residues" evidence="1">
    <location>
        <begin position="882"/>
        <end position="894"/>
    </location>
</feature>
<sequence>MRTLGDPHDGISSLSGERSGEGGELNREDVTRTPVLPSSKRKEGRNTNKSVNCKKRTILSSSISVSTSTSTTGRRRGASLSGRPSGGSSGHPLLASVSSSSLHAKEKGRQSGNPARVQKHSLSSSHSPSLPVQSASLRHTSSGSSESPRAVCSPVSTKTKEASCLRSSASCPVLPFPFLFSSPLRSPLYAPPAAAHLRPPPGAVESLSNPGGPAIRPYPSTSCSPRLAERGPSLFSPSCQKICTPHRWSLDTLDVSQRPGVVVLPPRSSLRLERAASTSFTIPEPPLYRPGSSMYRLGFTKTKFAFLPRYGFPSFRSLPRLLTVPAPASSVLSSDSPVLPVSSHRSSSVSRSCEGQPERQICEQAKGLLAAKSGLAQGAGDRGGENGDREGEERGRKGVETDGETRGGIAQKNEEKERDTGTQGRSEGAKGERVEEEGKRSGGQSLAEKQGPRRTTRDLNLKDEKGSSKSSSMPAGPRERTEASSRWATASFGPPRLKKASSLPALRNTGDDRFHQSKEGRDAQKAETHLKEIRNLVSAFCRLMCSVSAGEYPHSAWSIGMNERRGREREERDRTEEKGQEGKAIKKREQVGCAEIEDNSWVKIEADEGGSGVRDKETQGKPERKREPEQDEEGTGNVQEDKERTWSSFLRYRQKDATASCYEARDKFNAGAFIDEGKKSMSQHSQTADVRPSSRIGWGREEDGRKREKDEAERDSRTISRVHLLPEHGACPHRGIREKKNQVYANLYRFPSSSFPSARSSCPSASPMSLWPCSSSCLSSWSSPQPTCQSLAELWKLQKATIRVLRSRTSSQDERGAKHLRSHSIEETEQKGRINVRDSDEEKVGVSHSAPWQSERDLVGCLRGEQSRETQSDISGSAPKVLQREKRQTERTRDVGGPVLEQAGRRASLCQTSKHRILSPQNRDAVYHFGNRNANLSPPKPESVSGPHAVCSVSDSSKFGGEMKTKTTTDPEERHSVCIDEFPYPRSECNSATRYVQAFRSFSTRLKRNKCASVGNTRNGEEPETRERRQPCLAVLRRNEKEREEEETHMEVRRGSRQKGNKFEGAKRNEPGENERRSVSELLWEEARKKHRQSLALARDRVAQQRAENARRRKEIATLLKGSELREEERITKVKAAFGDGLRAATSASMDEEKKTGQKGTAKGDRDHHETTKQLQATQNHRSMLVAREKKKTKREYQGADSSSGSDSYGRGSNSSESEGSDNSHKKSREGDEAIDRGKEDTRSTSPPERMNTESPVSETDSSSRSSSPAVNVRPREGNKRDSSSHGDDSLRESNSDTEAEHEPEGNCTANRGDKLLGNKLEAQRVFKGENSSSNSDAGPSIEKLVSTPLERFANKRSAVGRHVLSTSSDDEEEDERKQRVPRQKRNDSDTAGPPSSSPAAHRSHLILSQTRRDDGKTSWMGGWRGKRKINKKMSDSYSRRSSKSVHFAPSPPSRVADDQTFSGSREGRGKKERIEHENMKMNRSASSQHQANSKTRKQSDSGRRRRESFSSSSPSSASSSSSDAPSQESSLSGEADSQSL</sequence>
<organism evidence="2 3">
    <name type="scientific">Toxoplasma gondii FOU</name>
    <dbReference type="NCBI Taxonomy" id="943167"/>
    <lineage>
        <taxon>Eukaryota</taxon>
        <taxon>Sar</taxon>
        <taxon>Alveolata</taxon>
        <taxon>Apicomplexa</taxon>
        <taxon>Conoidasida</taxon>
        <taxon>Coccidia</taxon>
        <taxon>Eucoccidiorida</taxon>
        <taxon>Eimeriorina</taxon>
        <taxon>Sarcocystidae</taxon>
        <taxon>Toxoplasma</taxon>
    </lineage>
</organism>
<feature type="compositionally biased region" description="Basic and acidic residues" evidence="1">
    <location>
        <begin position="427"/>
        <end position="440"/>
    </location>
</feature>
<feature type="compositionally biased region" description="Basic and acidic residues" evidence="1">
    <location>
        <begin position="1466"/>
        <end position="1481"/>
    </location>
</feature>
<name>A0A086JT77_TOXGO</name>
<feature type="compositionally biased region" description="Low complexity" evidence="1">
    <location>
        <begin position="328"/>
        <end position="352"/>
    </location>
</feature>
<feature type="compositionally biased region" description="Basic and acidic residues" evidence="1">
    <location>
        <begin position="613"/>
        <end position="628"/>
    </location>
</feature>
<feature type="region of interest" description="Disordered" evidence="1">
    <location>
        <begin position="328"/>
        <end position="358"/>
    </location>
</feature>
<feature type="compositionally biased region" description="Basic and acidic residues" evidence="1">
    <location>
        <begin position="1274"/>
        <end position="1305"/>
    </location>
</feature>
<feature type="region of interest" description="Disordered" evidence="1">
    <location>
        <begin position="808"/>
        <end position="832"/>
    </location>
</feature>
<dbReference type="EMBL" id="AEYH02002740">
    <property type="protein sequence ID" value="KFG35345.1"/>
    <property type="molecule type" value="Genomic_DNA"/>
</dbReference>
<evidence type="ECO:0000256" key="1">
    <source>
        <dbReference type="SAM" id="MobiDB-lite"/>
    </source>
</evidence>
<dbReference type="OrthoDB" id="10454235at2759"/>
<protein>
    <submittedName>
        <fullName evidence="2">Uncharacterized protein</fullName>
    </submittedName>
</protein>
<accession>A0A086JT77</accession>
<feature type="compositionally biased region" description="Basic and acidic residues" evidence="1">
    <location>
        <begin position="1151"/>
        <end position="1172"/>
    </location>
</feature>
<feature type="region of interest" description="Disordered" evidence="1">
    <location>
        <begin position="678"/>
        <end position="732"/>
    </location>
</feature>
<feature type="compositionally biased region" description="Basic and acidic residues" evidence="1">
    <location>
        <begin position="18"/>
        <end position="31"/>
    </location>
</feature>
<gene>
    <name evidence="2" type="ORF">TGFOU_220585</name>
</gene>
<feature type="compositionally biased region" description="Basic and acidic residues" evidence="1">
    <location>
        <begin position="1061"/>
        <end position="1078"/>
    </location>
</feature>
<feature type="region of interest" description="Disordered" evidence="1">
    <location>
        <begin position="1"/>
        <end position="153"/>
    </location>
</feature>
<feature type="compositionally biased region" description="Basic and acidic residues" evidence="1">
    <location>
        <begin position="811"/>
        <end position="832"/>
    </location>
</feature>
<feature type="compositionally biased region" description="Basic and acidic residues" evidence="1">
    <location>
        <begin position="1222"/>
        <end position="1243"/>
    </location>
</feature>
<feature type="compositionally biased region" description="Low complexity" evidence="1">
    <location>
        <begin position="1202"/>
        <end position="1218"/>
    </location>
</feature>
<feature type="compositionally biased region" description="Basic and acidic residues" evidence="1">
    <location>
        <begin position="698"/>
        <end position="718"/>
    </location>
</feature>
<feature type="region of interest" description="Disordered" evidence="1">
    <location>
        <begin position="864"/>
        <end position="894"/>
    </location>
</feature>
<feature type="compositionally biased region" description="Basic and acidic residues" evidence="1">
    <location>
        <begin position="1312"/>
        <end position="1328"/>
    </location>
</feature>
<feature type="compositionally biased region" description="Polar residues" evidence="1">
    <location>
        <begin position="1173"/>
        <end position="1182"/>
    </location>
</feature>
<feature type="compositionally biased region" description="Basic and acidic residues" evidence="1">
    <location>
        <begin position="382"/>
        <end position="405"/>
    </location>
</feature>
<evidence type="ECO:0000313" key="3">
    <source>
        <dbReference type="Proteomes" id="UP000028838"/>
    </source>
</evidence>
<feature type="compositionally biased region" description="Polar residues" evidence="1">
    <location>
        <begin position="137"/>
        <end position="147"/>
    </location>
</feature>
<feature type="compositionally biased region" description="Basic and acidic residues" evidence="1">
    <location>
        <begin position="562"/>
        <end position="590"/>
    </location>
</feature>
<reference evidence="2 3" key="1">
    <citation type="submission" date="2014-07" db="EMBL/GenBank/DDBJ databases">
        <authorList>
            <person name="Sibley D."/>
            <person name="Venepally P."/>
            <person name="Karamycheva S."/>
            <person name="Hadjithomas M."/>
            <person name="Khan A."/>
            <person name="Brunk B."/>
            <person name="Roos D."/>
            <person name="Caler E."/>
            <person name="Lorenzi H."/>
        </authorList>
    </citation>
    <scope>NUCLEOTIDE SEQUENCE [LARGE SCALE GENOMIC DNA]</scope>
    <source>
        <strain evidence="2 3">FOU</strain>
    </source>
</reference>
<feature type="compositionally biased region" description="Low complexity" evidence="1">
    <location>
        <begin position="58"/>
        <end position="83"/>
    </location>
</feature>
<feature type="region of interest" description="Disordered" evidence="1">
    <location>
        <begin position="374"/>
        <end position="526"/>
    </location>
</feature>
<evidence type="ECO:0000313" key="2">
    <source>
        <dbReference type="EMBL" id="KFG35345.1"/>
    </source>
</evidence>
<feature type="region of interest" description="Disordered" evidence="1">
    <location>
        <begin position="557"/>
        <end position="647"/>
    </location>
</feature>
<dbReference type="Proteomes" id="UP000028838">
    <property type="component" value="Unassembled WGS sequence"/>
</dbReference>